<accession>A0A9W9LFI0</accession>
<dbReference type="Proteomes" id="UP001149163">
    <property type="component" value="Unassembled WGS sequence"/>
</dbReference>
<reference evidence="4" key="2">
    <citation type="journal article" date="2023" name="IMA Fungus">
        <title>Comparative genomic study of the Penicillium genus elucidates a diverse pangenome and 15 lateral gene transfer events.</title>
        <authorList>
            <person name="Petersen C."/>
            <person name="Sorensen T."/>
            <person name="Nielsen M.R."/>
            <person name="Sondergaard T.E."/>
            <person name="Sorensen J.L."/>
            <person name="Fitzpatrick D.A."/>
            <person name="Frisvad J.C."/>
            <person name="Nielsen K.L."/>
        </authorList>
    </citation>
    <scope>NUCLEOTIDE SEQUENCE</scope>
    <source>
        <strain evidence="4">IBT 26290</strain>
    </source>
</reference>
<dbReference type="OrthoDB" id="2123952at2759"/>
<dbReference type="RefSeq" id="XP_056539032.1">
    <property type="nucleotide sequence ID" value="XM_056691326.1"/>
</dbReference>
<feature type="region of interest" description="Disordered" evidence="2">
    <location>
        <begin position="489"/>
        <end position="521"/>
    </location>
</feature>
<evidence type="ECO:0000259" key="3">
    <source>
        <dbReference type="Pfam" id="PF04082"/>
    </source>
</evidence>
<proteinExistence type="predicted"/>
<feature type="compositionally biased region" description="Low complexity" evidence="2">
    <location>
        <begin position="503"/>
        <end position="517"/>
    </location>
</feature>
<keyword evidence="1" id="KW-0539">Nucleus</keyword>
<dbReference type="GO" id="GO:0006351">
    <property type="term" value="P:DNA-templated transcription"/>
    <property type="evidence" value="ECO:0007669"/>
    <property type="project" value="InterPro"/>
</dbReference>
<evidence type="ECO:0000313" key="5">
    <source>
        <dbReference type="Proteomes" id="UP001149163"/>
    </source>
</evidence>
<dbReference type="AlphaFoldDB" id="A0A9W9LFI0"/>
<evidence type="ECO:0000256" key="2">
    <source>
        <dbReference type="SAM" id="MobiDB-lite"/>
    </source>
</evidence>
<keyword evidence="5" id="KW-1185">Reference proteome</keyword>
<dbReference type="Pfam" id="PF04082">
    <property type="entry name" value="Fungal_trans"/>
    <property type="match status" value="1"/>
</dbReference>
<dbReference type="CDD" id="cd12148">
    <property type="entry name" value="fungal_TF_MHR"/>
    <property type="match status" value="1"/>
</dbReference>
<dbReference type="EMBL" id="JAPQKN010000007">
    <property type="protein sequence ID" value="KAJ5152724.1"/>
    <property type="molecule type" value="Genomic_DNA"/>
</dbReference>
<dbReference type="PANTHER" id="PTHR47431:SF5">
    <property type="entry name" value="ZN(II)2CYS6 TRANSCRIPTION FACTOR (EUROFUNG)"/>
    <property type="match status" value="1"/>
</dbReference>
<sequence>MDKQSSRKPKQSDVRKRSIAPPVKLACLACEVDAREHAATAKKYCRRKGQKCAYMPSRRGGARTGSRFAQDGIQKNGQNKQTEPFPIEQYIEPGAGLRNLEDICRDSDFIFDSIFQHDEDALVSDSQPCRPVSPVVRSYQSNRDILDAYYIYIHPYFPILPPPTSAPTDRPIAVSEDEQNLNDADYEPSSSLSLGILTILSLIPHPDDPNPCSEDAVLFRRKYAESLAQAALESVNIETEVPASSTSPAQVLSEGSDAYLCMPFHPHVPVELESIIALSILSVYEYAQRGNIKRMRQRAGQAIMAAMDLSLHREPETEKADEFTEARRRAWWVTEPAISMDDPRFTTQYPTIRADSNAWSFFIDTQRAIVSATMAVVELNKALKAGTSVQSKLERNLELDNEIKLLASKADAYLPPYPVSSLLDQGESVVADSLILIGRIKVNRLVTTRFVLEGEEIFMTPPFSARIKLHRYSAFFDLPLFPQKHCDLMPSPRHGEDPGPKKSPTCSCPTSTASTPPVGSSWDDVHLPNTSSLSSSASSGAKDLLGLGNQLSVKICLKSALNIAQCFERLPYPNPFGSFDASISPASRTSAWKMILPRTMPSFACCAMQSSYSMLMVRHKVEIMHPNNTMANPMVEQLYNQLQEGLQSVVGALENYSIAFEALAGMRGM</sequence>
<dbReference type="GO" id="GO:0003677">
    <property type="term" value="F:DNA binding"/>
    <property type="evidence" value="ECO:0007669"/>
    <property type="project" value="InterPro"/>
</dbReference>
<dbReference type="GO" id="GO:0008270">
    <property type="term" value="F:zinc ion binding"/>
    <property type="evidence" value="ECO:0007669"/>
    <property type="project" value="InterPro"/>
</dbReference>
<name>A0A9W9LFI0_9EURO</name>
<protein>
    <recommendedName>
        <fullName evidence="3">Xylanolytic transcriptional activator regulatory domain-containing protein</fullName>
    </recommendedName>
</protein>
<evidence type="ECO:0000313" key="4">
    <source>
        <dbReference type="EMBL" id="KAJ5152724.1"/>
    </source>
</evidence>
<feature type="domain" description="Xylanolytic transcriptional activator regulatory" evidence="3">
    <location>
        <begin position="146"/>
        <end position="333"/>
    </location>
</feature>
<organism evidence="4 5">
    <name type="scientific">Penicillium canariense</name>
    <dbReference type="NCBI Taxonomy" id="189055"/>
    <lineage>
        <taxon>Eukaryota</taxon>
        <taxon>Fungi</taxon>
        <taxon>Dikarya</taxon>
        <taxon>Ascomycota</taxon>
        <taxon>Pezizomycotina</taxon>
        <taxon>Eurotiomycetes</taxon>
        <taxon>Eurotiomycetidae</taxon>
        <taxon>Eurotiales</taxon>
        <taxon>Aspergillaceae</taxon>
        <taxon>Penicillium</taxon>
    </lineage>
</organism>
<dbReference type="PANTHER" id="PTHR47431">
    <property type="entry name" value="ZN(II)2CYS6 TRANSCRIPTION FACTOR (EUROFUNG)-RELATED"/>
    <property type="match status" value="1"/>
</dbReference>
<reference evidence="4" key="1">
    <citation type="submission" date="2022-11" db="EMBL/GenBank/DDBJ databases">
        <authorList>
            <person name="Petersen C."/>
        </authorList>
    </citation>
    <scope>NUCLEOTIDE SEQUENCE</scope>
    <source>
        <strain evidence="4">IBT 26290</strain>
    </source>
</reference>
<dbReference type="InterPro" id="IPR007219">
    <property type="entry name" value="XnlR_reg_dom"/>
</dbReference>
<dbReference type="GeneID" id="81430502"/>
<comment type="caution">
    <text evidence="4">The sequence shown here is derived from an EMBL/GenBank/DDBJ whole genome shotgun (WGS) entry which is preliminary data.</text>
</comment>
<gene>
    <name evidence="4" type="ORF">N7482_009202</name>
</gene>
<evidence type="ECO:0000256" key="1">
    <source>
        <dbReference type="ARBA" id="ARBA00023242"/>
    </source>
</evidence>